<dbReference type="Proteomes" id="UP000040841">
    <property type="component" value="Unassembled WGS sequence"/>
</dbReference>
<sequence>MKTIKECFDAARQQFVESHPDLLLRIQQEAVLHAKNIATSECDFIDNEIGKHFVRYLLTYGKDTAVTVINMTCHDGYTRDLLLKEHYTKVAESAGSSFDEYARLNNIKL</sequence>
<dbReference type="InterPro" id="IPR045662">
    <property type="entry name" value="DUF6388"/>
</dbReference>
<accession>A0AA36LS36</accession>
<gene>
    <name evidence="1" type="ORF">ERS008502_03713</name>
</gene>
<dbReference type="EMBL" id="CQBM01000013">
    <property type="protein sequence ID" value="CNI59221.1"/>
    <property type="molecule type" value="Genomic_DNA"/>
</dbReference>
<name>A0AA36LS36_YERMO</name>
<dbReference type="RefSeq" id="WP_049679182.1">
    <property type="nucleotide sequence ID" value="NZ_CABMMJ010000013.1"/>
</dbReference>
<evidence type="ECO:0000313" key="2">
    <source>
        <dbReference type="Proteomes" id="UP000040841"/>
    </source>
</evidence>
<evidence type="ECO:0000313" key="1">
    <source>
        <dbReference type="EMBL" id="CNI59221.1"/>
    </source>
</evidence>
<dbReference type="AlphaFoldDB" id="A0AA36LS36"/>
<reference evidence="1 2" key="1">
    <citation type="submission" date="2015-03" db="EMBL/GenBank/DDBJ databases">
        <authorList>
            <consortium name="Pathogen Informatics"/>
            <person name="Murphy D."/>
        </authorList>
    </citation>
    <scope>NUCLEOTIDE SEQUENCE [LARGE SCALE GENOMIC DNA]</scope>
    <source>
        <strain evidence="1 2">FE82747</strain>
    </source>
</reference>
<protein>
    <submittedName>
        <fullName evidence="1">Uncharacterized protein</fullName>
    </submittedName>
</protein>
<proteinExistence type="predicted"/>
<organism evidence="1 2">
    <name type="scientific">Yersinia mollaretii</name>
    <dbReference type="NCBI Taxonomy" id="33060"/>
    <lineage>
        <taxon>Bacteria</taxon>
        <taxon>Pseudomonadati</taxon>
        <taxon>Pseudomonadota</taxon>
        <taxon>Gammaproteobacteria</taxon>
        <taxon>Enterobacterales</taxon>
        <taxon>Yersiniaceae</taxon>
        <taxon>Yersinia</taxon>
    </lineage>
</organism>
<dbReference type="Pfam" id="PF19925">
    <property type="entry name" value="DUF6388"/>
    <property type="match status" value="1"/>
</dbReference>
<comment type="caution">
    <text evidence="1">The sequence shown here is derived from an EMBL/GenBank/DDBJ whole genome shotgun (WGS) entry which is preliminary data.</text>
</comment>